<evidence type="ECO:0000313" key="2">
    <source>
        <dbReference type="EMBL" id="PIA51190.1"/>
    </source>
</evidence>
<dbReference type="PANTHER" id="PTHR12961">
    <property type="entry name" value="CONSERVED OLIGOMERIC GOLGI COMPLEX COMPONENT 2"/>
    <property type="match status" value="1"/>
</dbReference>
<dbReference type="GO" id="GO:0015031">
    <property type="term" value="P:protein transport"/>
    <property type="evidence" value="ECO:0007669"/>
    <property type="project" value="InterPro"/>
</dbReference>
<dbReference type="Proteomes" id="UP000230069">
    <property type="component" value="Unassembled WGS sequence"/>
</dbReference>
<dbReference type="OrthoDB" id="332281at2759"/>
<protein>
    <recommendedName>
        <fullName evidence="1">COG complex component COG2 C-terminal domain-containing protein</fullName>
    </recommendedName>
</protein>
<organism evidence="2 3">
    <name type="scientific">Aquilegia coerulea</name>
    <name type="common">Rocky mountain columbine</name>
    <dbReference type="NCBI Taxonomy" id="218851"/>
    <lineage>
        <taxon>Eukaryota</taxon>
        <taxon>Viridiplantae</taxon>
        <taxon>Streptophyta</taxon>
        <taxon>Embryophyta</taxon>
        <taxon>Tracheophyta</taxon>
        <taxon>Spermatophyta</taxon>
        <taxon>Magnoliopsida</taxon>
        <taxon>Ranunculales</taxon>
        <taxon>Ranunculaceae</taxon>
        <taxon>Thalictroideae</taxon>
        <taxon>Aquilegia</taxon>
    </lineage>
</organism>
<dbReference type="AlphaFoldDB" id="A0A2G5E610"/>
<evidence type="ECO:0000313" key="3">
    <source>
        <dbReference type="Proteomes" id="UP000230069"/>
    </source>
</evidence>
<dbReference type="Pfam" id="PF12022">
    <property type="entry name" value="COG2_C"/>
    <property type="match status" value="1"/>
</dbReference>
<dbReference type="InterPro" id="IPR024603">
    <property type="entry name" value="COG_complex_COG2_C"/>
</dbReference>
<keyword evidence="3" id="KW-1185">Reference proteome</keyword>
<dbReference type="GO" id="GO:0006891">
    <property type="term" value="P:intra-Golgi vesicle-mediated transport"/>
    <property type="evidence" value="ECO:0007669"/>
    <property type="project" value="TreeGrafter"/>
</dbReference>
<feature type="domain" description="COG complex component COG2 C-terminal" evidence="1">
    <location>
        <begin position="182"/>
        <end position="489"/>
    </location>
</feature>
<dbReference type="PANTHER" id="PTHR12961:SF0">
    <property type="entry name" value="CONSERVED OLIGOMERIC GOLGI COMPLEX SUBUNIT 2"/>
    <property type="match status" value="1"/>
</dbReference>
<evidence type="ECO:0000259" key="1">
    <source>
        <dbReference type="Pfam" id="PF12022"/>
    </source>
</evidence>
<name>A0A2G5E610_AQUCA</name>
<reference evidence="2 3" key="1">
    <citation type="submission" date="2017-09" db="EMBL/GenBank/DDBJ databases">
        <title>WGS assembly of Aquilegia coerulea Goldsmith.</title>
        <authorList>
            <person name="Hodges S."/>
            <person name="Kramer E."/>
            <person name="Nordborg M."/>
            <person name="Tomkins J."/>
            <person name="Borevitz J."/>
            <person name="Derieg N."/>
            <person name="Yan J."/>
            <person name="Mihaltcheva S."/>
            <person name="Hayes R.D."/>
            <person name="Rokhsar D."/>
        </authorList>
    </citation>
    <scope>NUCLEOTIDE SEQUENCE [LARGE SCALE GENOMIC DNA]</scope>
    <source>
        <strain evidence="3">cv. Goldsmith</strain>
    </source>
</reference>
<dbReference type="EMBL" id="KZ305028">
    <property type="protein sequence ID" value="PIA51190.1"/>
    <property type="molecule type" value="Genomic_DNA"/>
</dbReference>
<dbReference type="GO" id="GO:0007030">
    <property type="term" value="P:Golgi organization"/>
    <property type="evidence" value="ECO:0007669"/>
    <property type="project" value="InterPro"/>
</dbReference>
<sequence>MEKRIQSASLVLDASLGHCFVDGLEHRDENAIYNCLRAYAAIDNTTGAEDIFRTTVVSPLIERIIPHSSSQVGSGPLGDELEGDYQLIMECIEKECKFLLEISSSANSGLHVFDFLANSILKEVLLAIQKGKPGALSPGRPTEFLKNYKSSLVFLAHLEGYCASRSAVSKFRSEAVYSEFMKQWNLGVYSSLRFQEIAGALDSALMVTALTPVQKSHAKHEDSLELTLQQSITLLESLRSCWREEVLVISCSDKFLRLSLQLLSRYSTWLSSGLGARRMGRTGSNLGSEWAISAVPEDFIYVMHDINRLVTELGGDYLQSVLEVLSSCPSEVLDLVKQSILHGGKSLKDVLPQIMSTMTESVVEKSVEDLRQLKGITTTYRMTNKPLPVRHSPYVSGILRPLQAFLDGEQATTYLTREARHELIQSVTEAITNRYYELASDTVNLARKTESSLLRIRHNAQRRTGTSSDVSDNNVSDTDKICMQLFLDVQEYGRNLASLGVKAANISAYRSLWQCVAPPDRQNEINV</sequence>
<proteinExistence type="predicted"/>
<accession>A0A2G5E610</accession>
<dbReference type="GO" id="GO:0017119">
    <property type="term" value="C:Golgi transport complex"/>
    <property type="evidence" value="ECO:0007669"/>
    <property type="project" value="TreeGrafter"/>
</dbReference>
<gene>
    <name evidence="2" type="ORF">AQUCO_01100194v1</name>
</gene>
<dbReference type="GO" id="GO:0016020">
    <property type="term" value="C:membrane"/>
    <property type="evidence" value="ECO:0007669"/>
    <property type="project" value="InterPro"/>
</dbReference>
<dbReference type="InterPro" id="IPR009316">
    <property type="entry name" value="COG2"/>
</dbReference>